<evidence type="ECO:0000256" key="6">
    <source>
        <dbReference type="ARBA" id="ARBA00023163"/>
    </source>
</evidence>
<evidence type="ECO:0000256" key="2">
    <source>
        <dbReference type="ARBA" id="ARBA00022840"/>
    </source>
</evidence>
<dbReference type="Gene3D" id="3.40.50.300">
    <property type="entry name" value="P-loop containing nucleotide triphosphate hydrolases"/>
    <property type="match status" value="1"/>
</dbReference>
<comment type="caution">
    <text evidence="10">The sequence shown here is derived from an EMBL/GenBank/DDBJ whole genome shotgun (WGS) entry which is preliminary data.</text>
</comment>
<dbReference type="GO" id="GO:0000160">
    <property type="term" value="P:phosphorelay signal transduction system"/>
    <property type="evidence" value="ECO:0007669"/>
    <property type="project" value="InterPro"/>
</dbReference>
<evidence type="ECO:0000256" key="7">
    <source>
        <dbReference type="PROSITE-ProRule" id="PRU00169"/>
    </source>
</evidence>
<evidence type="ECO:0000256" key="5">
    <source>
        <dbReference type="ARBA" id="ARBA00023159"/>
    </source>
</evidence>
<sequence length="446" mass="50255">MAKVLIVDDDISLLEILRMRFQSCGFTPHAAQSAGEALAMLKSDVFDAAVFDMRLGSETGLELLREAHAIDSGLPVIFLTAYGTINDAVEAMKQGAYSYLTKPFDHRELIEKVADAVERCSHSRRILRVNDDDSPVAVTIIGCSEKTRRVRERIAAAGQSDANVFIYGESGTGKELAARMLHAVSPRHKAPFVAMNSAAIPESLMESELFGHEKGAFTGADRRKRGFFEQAQGGTVFMDEISEMPLAMQTKLLRVLENREVSPLGSEKVLKLDIRVVSASNKNLLEKIENKEFRADLFYRIHVVRIELPPLRDRREDIPLLCAHFLNKYTHRYGRDGKVISGDAMDRMMSYDWPGNVRELENVIECAVVMSPADVIKAESIKFAQNQDSFAQVYREAKRQFEEVFLRQLMERTKGNISKASKLSDIYRADLYDLLKKHSIDPADFR</sequence>
<dbReference type="PROSITE" id="PS00676">
    <property type="entry name" value="SIGMA54_INTERACT_2"/>
    <property type="match status" value="1"/>
</dbReference>
<dbReference type="InterPro" id="IPR009057">
    <property type="entry name" value="Homeodomain-like_sf"/>
</dbReference>
<feature type="domain" description="Sigma-54 factor interaction" evidence="8">
    <location>
        <begin position="140"/>
        <end position="369"/>
    </location>
</feature>
<gene>
    <name evidence="10" type="ORF">C8D98_1213</name>
</gene>
<dbReference type="PROSITE" id="PS50110">
    <property type="entry name" value="RESPONSE_REGULATORY"/>
    <property type="match status" value="1"/>
</dbReference>
<dbReference type="SUPFAM" id="SSF46689">
    <property type="entry name" value="Homeodomain-like"/>
    <property type="match status" value="1"/>
</dbReference>
<accession>A0A4R1KDE1</accession>
<dbReference type="Pfam" id="PF00158">
    <property type="entry name" value="Sigma54_activat"/>
    <property type="match status" value="1"/>
</dbReference>
<evidence type="ECO:0000259" key="9">
    <source>
        <dbReference type="PROSITE" id="PS50110"/>
    </source>
</evidence>
<dbReference type="InterPro" id="IPR011006">
    <property type="entry name" value="CheY-like_superfamily"/>
</dbReference>
<dbReference type="SMART" id="SM00382">
    <property type="entry name" value="AAA"/>
    <property type="match status" value="1"/>
</dbReference>
<dbReference type="PROSITE" id="PS00688">
    <property type="entry name" value="SIGMA54_INTERACT_3"/>
    <property type="match status" value="1"/>
</dbReference>
<dbReference type="PANTHER" id="PTHR32071">
    <property type="entry name" value="TRANSCRIPTIONAL REGULATORY PROTEIN"/>
    <property type="match status" value="1"/>
</dbReference>
<dbReference type="CDD" id="cd00009">
    <property type="entry name" value="AAA"/>
    <property type="match status" value="1"/>
</dbReference>
<dbReference type="InterPro" id="IPR058031">
    <property type="entry name" value="AAA_lid_NorR"/>
</dbReference>
<evidence type="ECO:0000313" key="10">
    <source>
        <dbReference type="EMBL" id="TCK62678.1"/>
    </source>
</evidence>
<dbReference type="SMART" id="SM00448">
    <property type="entry name" value="REC"/>
    <property type="match status" value="1"/>
</dbReference>
<dbReference type="SUPFAM" id="SSF52540">
    <property type="entry name" value="P-loop containing nucleoside triphosphate hydrolases"/>
    <property type="match status" value="1"/>
</dbReference>
<proteinExistence type="predicted"/>
<dbReference type="Pfam" id="PF25601">
    <property type="entry name" value="AAA_lid_14"/>
    <property type="match status" value="1"/>
</dbReference>
<dbReference type="InterPro" id="IPR025944">
    <property type="entry name" value="Sigma_54_int_dom_CS"/>
</dbReference>
<protein>
    <submittedName>
        <fullName evidence="10">Two-component system response regulator GlrR</fullName>
    </submittedName>
</protein>
<keyword evidence="1" id="KW-0547">Nucleotide-binding</keyword>
<dbReference type="GO" id="GO:0005524">
    <property type="term" value="F:ATP binding"/>
    <property type="evidence" value="ECO:0007669"/>
    <property type="project" value="UniProtKB-KW"/>
</dbReference>
<keyword evidence="7" id="KW-0597">Phosphoprotein</keyword>
<dbReference type="InterPro" id="IPR003593">
    <property type="entry name" value="AAA+_ATPase"/>
</dbReference>
<dbReference type="RefSeq" id="WP_132872901.1">
    <property type="nucleotide sequence ID" value="NZ_SMGG01000003.1"/>
</dbReference>
<evidence type="ECO:0000313" key="11">
    <source>
        <dbReference type="Proteomes" id="UP000294614"/>
    </source>
</evidence>
<dbReference type="FunFam" id="3.40.50.300:FF:000006">
    <property type="entry name" value="DNA-binding transcriptional regulator NtrC"/>
    <property type="match status" value="1"/>
</dbReference>
<dbReference type="PANTHER" id="PTHR32071:SF117">
    <property type="entry name" value="PTS-DEPENDENT DIHYDROXYACETONE KINASE OPERON REGULATORY PROTEIN-RELATED"/>
    <property type="match status" value="1"/>
</dbReference>
<keyword evidence="4" id="KW-0238">DNA-binding</keyword>
<keyword evidence="3" id="KW-0805">Transcription regulation</keyword>
<dbReference type="Gene3D" id="1.10.8.60">
    <property type="match status" value="1"/>
</dbReference>
<feature type="modified residue" description="4-aspartylphosphate" evidence="7">
    <location>
        <position position="52"/>
    </location>
</feature>
<dbReference type="OrthoDB" id="9804019at2"/>
<dbReference type="Gene3D" id="3.40.50.2300">
    <property type="match status" value="1"/>
</dbReference>
<dbReference type="InterPro" id="IPR002078">
    <property type="entry name" value="Sigma_54_int"/>
</dbReference>
<keyword evidence="2" id="KW-0067">ATP-binding</keyword>
<dbReference type="InterPro" id="IPR025943">
    <property type="entry name" value="Sigma_54_int_dom_ATP-bd_2"/>
</dbReference>
<dbReference type="PROSITE" id="PS50045">
    <property type="entry name" value="SIGMA54_INTERACT_4"/>
    <property type="match status" value="1"/>
</dbReference>
<dbReference type="Proteomes" id="UP000294614">
    <property type="component" value="Unassembled WGS sequence"/>
</dbReference>
<keyword evidence="5" id="KW-0010">Activator</keyword>
<dbReference type="SUPFAM" id="SSF52172">
    <property type="entry name" value="CheY-like"/>
    <property type="match status" value="1"/>
</dbReference>
<evidence type="ECO:0000256" key="1">
    <source>
        <dbReference type="ARBA" id="ARBA00022741"/>
    </source>
</evidence>
<dbReference type="GO" id="GO:0003677">
    <property type="term" value="F:DNA binding"/>
    <property type="evidence" value="ECO:0007669"/>
    <property type="project" value="UniProtKB-KW"/>
</dbReference>
<organism evidence="10 11">
    <name type="scientific">Seleniivibrio woodruffii</name>
    <dbReference type="NCBI Taxonomy" id="1078050"/>
    <lineage>
        <taxon>Bacteria</taxon>
        <taxon>Pseudomonadati</taxon>
        <taxon>Deferribacterota</taxon>
        <taxon>Deferribacteres</taxon>
        <taxon>Deferribacterales</taxon>
        <taxon>Geovibrionaceae</taxon>
        <taxon>Seleniivibrio</taxon>
    </lineage>
</organism>
<dbReference type="FunFam" id="1.10.8.60:FF:000014">
    <property type="entry name" value="DNA-binding transcriptional regulator NtrC"/>
    <property type="match status" value="1"/>
</dbReference>
<reference evidence="10 11" key="1">
    <citation type="submission" date="2019-03" db="EMBL/GenBank/DDBJ databases">
        <title>Genomic Encyclopedia of Type Strains, Phase IV (KMG-IV): sequencing the most valuable type-strain genomes for metagenomic binning, comparative biology and taxonomic classification.</title>
        <authorList>
            <person name="Goeker M."/>
        </authorList>
    </citation>
    <scope>NUCLEOTIDE SEQUENCE [LARGE SCALE GENOMIC DNA]</scope>
    <source>
        <strain evidence="10 11">DSM 24984</strain>
    </source>
</reference>
<dbReference type="Pfam" id="PF00072">
    <property type="entry name" value="Response_reg"/>
    <property type="match status" value="1"/>
</dbReference>
<evidence type="ECO:0000256" key="4">
    <source>
        <dbReference type="ARBA" id="ARBA00023125"/>
    </source>
</evidence>
<keyword evidence="11" id="KW-1185">Reference proteome</keyword>
<evidence type="ECO:0000259" key="8">
    <source>
        <dbReference type="PROSITE" id="PS50045"/>
    </source>
</evidence>
<feature type="domain" description="Response regulatory" evidence="9">
    <location>
        <begin position="3"/>
        <end position="117"/>
    </location>
</feature>
<keyword evidence="6" id="KW-0804">Transcription</keyword>
<dbReference type="EMBL" id="SMGG01000003">
    <property type="protein sequence ID" value="TCK62678.1"/>
    <property type="molecule type" value="Genomic_DNA"/>
</dbReference>
<dbReference type="GO" id="GO:0006355">
    <property type="term" value="P:regulation of DNA-templated transcription"/>
    <property type="evidence" value="ECO:0007669"/>
    <property type="project" value="InterPro"/>
</dbReference>
<dbReference type="InterPro" id="IPR001789">
    <property type="entry name" value="Sig_transdc_resp-reg_receiver"/>
</dbReference>
<name>A0A4R1KDE1_9BACT</name>
<dbReference type="InterPro" id="IPR027417">
    <property type="entry name" value="P-loop_NTPase"/>
</dbReference>
<evidence type="ECO:0000256" key="3">
    <source>
        <dbReference type="ARBA" id="ARBA00023015"/>
    </source>
</evidence>
<dbReference type="AlphaFoldDB" id="A0A4R1KDE1"/>
<dbReference type="Gene3D" id="1.10.10.60">
    <property type="entry name" value="Homeodomain-like"/>
    <property type="match status" value="1"/>
</dbReference>